<proteinExistence type="predicted"/>
<feature type="transmembrane region" description="Helical" evidence="1">
    <location>
        <begin position="74"/>
        <end position="93"/>
    </location>
</feature>
<keyword evidence="1" id="KW-0812">Transmembrane</keyword>
<accession>A0ABR1ZLL2</accession>
<organism evidence="2 3">
    <name type="scientific">Hibiscus sabdariffa</name>
    <name type="common">roselle</name>
    <dbReference type="NCBI Taxonomy" id="183260"/>
    <lineage>
        <taxon>Eukaryota</taxon>
        <taxon>Viridiplantae</taxon>
        <taxon>Streptophyta</taxon>
        <taxon>Embryophyta</taxon>
        <taxon>Tracheophyta</taxon>
        <taxon>Spermatophyta</taxon>
        <taxon>Magnoliopsida</taxon>
        <taxon>eudicotyledons</taxon>
        <taxon>Gunneridae</taxon>
        <taxon>Pentapetalae</taxon>
        <taxon>rosids</taxon>
        <taxon>malvids</taxon>
        <taxon>Malvales</taxon>
        <taxon>Malvaceae</taxon>
        <taxon>Malvoideae</taxon>
        <taxon>Hibiscus</taxon>
    </lineage>
</organism>
<evidence type="ECO:0000313" key="2">
    <source>
        <dbReference type="EMBL" id="KAK8481487.1"/>
    </source>
</evidence>
<protein>
    <submittedName>
        <fullName evidence="2">Uncharacterized protein</fullName>
    </submittedName>
</protein>
<evidence type="ECO:0000256" key="1">
    <source>
        <dbReference type="SAM" id="Phobius"/>
    </source>
</evidence>
<sequence>MYNVCPVLRVSPLALNRSRILRKNGLQLVRNLPVLAFHAVALAVGRREEVCRTVSSFVMQRNAKLHIGSSSSMVCCRLVAMAIMGLSLASFWGNGYRLTVLTRPTHRPFCSG</sequence>
<keyword evidence="1" id="KW-0472">Membrane</keyword>
<dbReference type="Proteomes" id="UP001472677">
    <property type="component" value="Unassembled WGS sequence"/>
</dbReference>
<keyword evidence="3" id="KW-1185">Reference proteome</keyword>
<dbReference type="EMBL" id="JBBPBM010001879">
    <property type="protein sequence ID" value="KAK8481487.1"/>
    <property type="molecule type" value="Genomic_DNA"/>
</dbReference>
<gene>
    <name evidence="2" type="ORF">V6N12_038462</name>
</gene>
<name>A0ABR1ZLL2_9ROSI</name>
<reference evidence="2 3" key="1">
    <citation type="journal article" date="2024" name="G3 (Bethesda)">
        <title>Genome assembly of Hibiscus sabdariffa L. provides insights into metabolisms of medicinal natural products.</title>
        <authorList>
            <person name="Kim T."/>
        </authorList>
    </citation>
    <scope>NUCLEOTIDE SEQUENCE [LARGE SCALE GENOMIC DNA]</scope>
    <source>
        <strain evidence="2">TK-2024</strain>
        <tissue evidence="2">Old leaves</tissue>
    </source>
</reference>
<keyword evidence="1" id="KW-1133">Transmembrane helix</keyword>
<evidence type="ECO:0000313" key="3">
    <source>
        <dbReference type="Proteomes" id="UP001472677"/>
    </source>
</evidence>
<comment type="caution">
    <text evidence="2">The sequence shown here is derived from an EMBL/GenBank/DDBJ whole genome shotgun (WGS) entry which is preliminary data.</text>
</comment>